<feature type="region of interest" description="Disordered" evidence="1">
    <location>
        <begin position="104"/>
        <end position="124"/>
    </location>
</feature>
<dbReference type="VEuPathDB" id="FungiDB:HMPREF1541_08649"/>
<feature type="region of interest" description="Disordered" evidence="1">
    <location>
        <begin position="380"/>
        <end position="426"/>
    </location>
</feature>
<feature type="compositionally biased region" description="Low complexity" evidence="1">
    <location>
        <begin position="276"/>
        <end position="300"/>
    </location>
</feature>
<evidence type="ECO:0000313" key="2">
    <source>
        <dbReference type="EMBL" id="ETN36372.1"/>
    </source>
</evidence>
<dbReference type="eggNOG" id="ENOG502SSMU">
    <property type="taxonomic scope" value="Eukaryota"/>
</dbReference>
<feature type="compositionally biased region" description="Basic and acidic residues" evidence="1">
    <location>
        <begin position="395"/>
        <end position="406"/>
    </location>
</feature>
<feature type="compositionally biased region" description="Polar residues" evidence="1">
    <location>
        <begin position="384"/>
        <end position="394"/>
    </location>
</feature>
<dbReference type="GeneID" id="19975988"/>
<proteinExistence type="predicted"/>
<sequence>MDAPSQADTLSGRFHGQWAFLSNPPPPPNHGQARSLPPSSSYLRSDRSSASPRVAVLPFHHGNASRSSLNRNNKTASVGAHSYGSATTPSQPVLLRINSDVASSHILDPSPRNPRRTGIMSRPDQLPPLSAFSFDGILGSIQEVIEEDLNGIAEIMGRSRLVLADQHDSHLPPTGEIRAGLLPALAEASSSNERLAGDDVMILDENASLIDGSHAGSAAYGLLERLQAVPRTRRMHSDFPTSYARSSMSGTEARVLTPTIPTDVIDSPTSPPPEGSQSSRKPSSSLLRLTSAGAATTTEAPTAAVVSSEVWLSAGSKGQFSIPIVSEAGKHFALYSYDESQIFEAEDPQQSPGPSFAARMQRLVLLKDLQGALAWTLGHRSRDTASGGSSSDAESQLRDILGKHPAEPVGESSLHPPAGESQDMYE</sequence>
<name>W2RIS5_CYPE1</name>
<dbReference type="RefSeq" id="XP_008721190.1">
    <property type="nucleotide sequence ID" value="XM_008722968.1"/>
</dbReference>
<accession>W2RIS5</accession>
<feature type="compositionally biased region" description="Polar residues" evidence="1">
    <location>
        <begin position="64"/>
        <end position="76"/>
    </location>
</feature>
<evidence type="ECO:0000256" key="1">
    <source>
        <dbReference type="SAM" id="MobiDB-lite"/>
    </source>
</evidence>
<protein>
    <submittedName>
        <fullName evidence="2">Uncharacterized protein</fullName>
    </submittedName>
</protein>
<reference evidence="2 3" key="1">
    <citation type="submission" date="2013-03" db="EMBL/GenBank/DDBJ databases">
        <title>The Genome Sequence of Phialophora europaea CBS 101466.</title>
        <authorList>
            <consortium name="The Broad Institute Genomics Platform"/>
            <person name="Cuomo C."/>
            <person name="de Hoog S."/>
            <person name="Gorbushina A."/>
            <person name="Walker B."/>
            <person name="Young S.K."/>
            <person name="Zeng Q."/>
            <person name="Gargeya S."/>
            <person name="Fitzgerald M."/>
            <person name="Haas B."/>
            <person name="Abouelleil A."/>
            <person name="Allen A.W."/>
            <person name="Alvarado L."/>
            <person name="Arachchi H.M."/>
            <person name="Berlin A.M."/>
            <person name="Chapman S.B."/>
            <person name="Gainer-Dewar J."/>
            <person name="Goldberg J."/>
            <person name="Griggs A."/>
            <person name="Gujja S."/>
            <person name="Hansen M."/>
            <person name="Howarth C."/>
            <person name="Imamovic A."/>
            <person name="Ireland A."/>
            <person name="Larimer J."/>
            <person name="McCowan C."/>
            <person name="Murphy C."/>
            <person name="Pearson M."/>
            <person name="Poon T.W."/>
            <person name="Priest M."/>
            <person name="Roberts A."/>
            <person name="Saif S."/>
            <person name="Shea T."/>
            <person name="Sisk P."/>
            <person name="Sykes S."/>
            <person name="Wortman J."/>
            <person name="Nusbaum C."/>
            <person name="Birren B."/>
        </authorList>
    </citation>
    <scope>NUCLEOTIDE SEQUENCE [LARGE SCALE GENOMIC DNA]</scope>
    <source>
        <strain evidence="2 3">CBS 101466</strain>
    </source>
</reference>
<dbReference type="STRING" id="1220924.W2RIS5"/>
<feature type="region of interest" description="Disordered" evidence="1">
    <location>
        <begin position="261"/>
        <end position="300"/>
    </location>
</feature>
<dbReference type="HOGENOM" id="CLU_037647_0_0_1"/>
<dbReference type="Proteomes" id="UP000030752">
    <property type="component" value="Unassembled WGS sequence"/>
</dbReference>
<dbReference type="EMBL" id="KB822725">
    <property type="protein sequence ID" value="ETN36372.1"/>
    <property type="molecule type" value="Genomic_DNA"/>
</dbReference>
<organism evidence="2 3">
    <name type="scientific">Cyphellophora europaea (strain CBS 101466)</name>
    <name type="common">Phialophora europaea</name>
    <dbReference type="NCBI Taxonomy" id="1220924"/>
    <lineage>
        <taxon>Eukaryota</taxon>
        <taxon>Fungi</taxon>
        <taxon>Dikarya</taxon>
        <taxon>Ascomycota</taxon>
        <taxon>Pezizomycotina</taxon>
        <taxon>Eurotiomycetes</taxon>
        <taxon>Chaetothyriomycetidae</taxon>
        <taxon>Chaetothyriales</taxon>
        <taxon>Cyphellophoraceae</taxon>
        <taxon>Cyphellophora</taxon>
    </lineage>
</organism>
<evidence type="ECO:0000313" key="3">
    <source>
        <dbReference type="Proteomes" id="UP000030752"/>
    </source>
</evidence>
<dbReference type="OrthoDB" id="5339332at2759"/>
<dbReference type="InParanoid" id="W2RIS5"/>
<feature type="region of interest" description="Disordered" evidence="1">
    <location>
        <begin position="1"/>
        <end position="49"/>
    </location>
</feature>
<feature type="region of interest" description="Disordered" evidence="1">
    <location>
        <begin position="61"/>
        <end position="91"/>
    </location>
</feature>
<dbReference type="AlphaFoldDB" id="W2RIS5"/>
<gene>
    <name evidence="2" type="ORF">HMPREF1541_08649</name>
</gene>
<keyword evidence="3" id="KW-1185">Reference proteome</keyword>
<feature type="compositionally biased region" description="Low complexity" evidence="1">
    <location>
        <begin position="33"/>
        <end position="49"/>
    </location>
</feature>